<feature type="compositionally biased region" description="Polar residues" evidence="1">
    <location>
        <begin position="93"/>
        <end position="103"/>
    </location>
</feature>
<feature type="compositionally biased region" description="Polar residues" evidence="1">
    <location>
        <begin position="51"/>
        <end position="67"/>
    </location>
</feature>
<evidence type="ECO:0000313" key="2">
    <source>
        <dbReference type="EMBL" id="OJT03170.1"/>
    </source>
</evidence>
<sequence>MLMQRGSPSLVSVPSTALLGRSAQSSALAEDGSDTNRALEPQPGRRLQIHNPPSENGGNARPNATSSDPEKGTSATPLGRARSRPRDAGTLANLASSSEDQNTVLLRLPVGLAQRLLATISGRNPRGGDGEWGGSEDGRDPEPLPAYEPRVDP</sequence>
<feature type="compositionally biased region" description="Polar residues" evidence="1">
    <location>
        <begin position="1"/>
        <end position="15"/>
    </location>
</feature>
<name>A0A1M2V6A5_TRAPU</name>
<protein>
    <submittedName>
        <fullName evidence="2">Uncharacterized protein</fullName>
    </submittedName>
</protein>
<proteinExistence type="predicted"/>
<evidence type="ECO:0000313" key="3">
    <source>
        <dbReference type="Proteomes" id="UP000184267"/>
    </source>
</evidence>
<reference evidence="2 3" key="1">
    <citation type="submission" date="2016-10" db="EMBL/GenBank/DDBJ databases">
        <title>Genome sequence of the basidiomycete white-rot fungus Trametes pubescens.</title>
        <authorList>
            <person name="Makela M.R."/>
            <person name="Granchi Z."/>
            <person name="Peng M."/>
            <person name="De Vries R.P."/>
            <person name="Grigoriev I."/>
            <person name="Riley R."/>
            <person name="Hilden K."/>
        </authorList>
    </citation>
    <scope>NUCLEOTIDE SEQUENCE [LARGE SCALE GENOMIC DNA]</scope>
    <source>
        <strain evidence="2 3">FBCC735</strain>
    </source>
</reference>
<keyword evidence="3" id="KW-1185">Reference proteome</keyword>
<dbReference type="EMBL" id="MNAD01001628">
    <property type="protein sequence ID" value="OJT03170.1"/>
    <property type="molecule type" value="Genomic_DNA"/>
</dbReference>
<dbReference type="OrthoDB" id="10378530at2759"/>
<accession>A0A1M2V6A5</accession>
<dbReference type="Proteomes" id="UP000184267">
    <property type="component" value="Unassembled WGS sequence"/>
</dbReference>
<feature type="region of interest" description="Disordered" evidence="1">
    <location>
        <begin position="118"/>
        <end position="153"/>
    </location>
</feature>
<gene>
    <name evidence="2" type="ORF">TRAPUB_6277</name>
</gene>
<dbReference type="AlphaFoldDB" id="A0A1M2V6A5"/>
<organism evidence="2 3">
    <name type="scientific">Trametes pubescens</name>
    <name type="common">White-rot fungus</name>
    <dbReference type="NCBI Taxonomy" id="154538"/>
    <lineage>
        <taxon>Eukaryota</taxon>
        <taxon>Fungi</taxon>
        <taxon>Dikarya</taxon>
        <taxon>Basidiomycota</taxon>
        <taxon>Agaricomycotina</taxon>
        <taxon>Agaricomycetes</taxon>
        <taxon>Polyporales</taxon>
        <taxon>Polyporaceae</taxon>
        <taxon>Trametes</taxon>
    </lineage>
</organism>
<evidence type="ECO:0000256" key="1">
    <source>
        <dbReference type="SAM" id="MobiDB-lite"/>
    </source>
</evidence>
<dbReference type="OMA" id="YEPRANP"/>
<feature type="region of interest" description="Disordered" evidence="1">
    <location>
        <begin position="1"/>
        <end position="103"/>
    </location>
</feature>
<comment type="caution">
    <text evidence="2">The sequence shown here is derived from an EMBL/GenBank/DDBJ whole genome shotgun (WGS) entry which is preliminary data.</text>
</comment>
<feature type="compositionally biased region" description="Gly residues" evidence="1">
    <location>
        <begin position="125"/>
        <end position="135"/>
    </location>
</feature>